<organism evidence="1 2">
    <name type="scientific">candidate division TA06 bacterium</name>
    <dbReference type="NCBI Taxonomy" id="2250710"/>
    <lineage>
        <taxon>Bacteria</taxon>
        <taxon>Bacteria division TA06</taxon>
    </lineage>
</organism>
<dbReference type="EMBL" id="QNBC01000049">
    <property type="protein sequence ID" value="RKX66279.1"/>
    <property type="molecule type" value="Genomic_DNA"/>
</dbReference>
<dbReference type="Proteomes" id="UP000282321">
    <property type="component" value="Unassembled WGS sequence"/>
</dbReference>
<evidence type="ECO:0000313" key="1">
    <source>
        <dbReference type="EMBL" id="RKX66279.1"/>
    </source>
</evidence>
<proteinExistence type="predicted"/>
<protein>
    <submittedName>
        <fullName evidence="1">Uncharacterized protein</fullName>
    </submittedName>
</protein>
<gene>
    <name evidence="1" type="ORF">DRP44_04460</name>
</gene>
<reference evidence="1 2" key="1">
    <citation type="submission" date="2018-06" db="EMBL/GenBank/DDBJ databases">
        <title>Extensive metabolic versatility and redundancy in microbially diverse, dynamic hydrothermal sediments.</title>
        <authorList>
            <person name="Dombrowski N."/>
            <person name="Teske A."/>
            <person name="Baker B.J."/>
        </authorList>
    </citation>
    <scope>NUCLEOTIDE SEQUENCE [LARGE SCALE GENOMIC DNA]</scope>
    <source>
        <strain evidence="1">B35_G9</strain>
    </source>
</reference>
<evidence type="ECO:0000313" key="2">
    <source>
        <dbReference type="Proteomes" id="UP000282321"/>
    </source>
</evidence>
<sequence length="180" mass="21005">MSFTLAGSDKRKFIEDYIRDYILPLIKSKPYVSTLSMYDILRLWGIDDIISANNPELKEQINLRGEMLIIKGYNFENNGPKLSIEIKGTQYWNSDLFEMESVVTGSLELEEKGIICFNNLSGISFGYSYLRWIKVIPNRGVYFRRSWIKNDYFLDWNFNSGNNECKVGIPKEIENIVGLW</sequence>
<name>A0A660S892_UNCT6</name>
<dbReference type="AlphaFoldDB" id="A0A660S892"/>
<accession>A0A660S892</accession>
<comment type="caution">
    <text evidence="1">The sequence shown here is derived from an EMBL/GenBank/DDBJ whole genome shotgun (WGS) entry which is preliminary data.</text>
</comment>